<dbReference type="InterPro" id="IPR004117">
    <property type="entry name" value="7tm6_olfct_rcpt"/>
</dbReference>
<keyword evidence="8" id="KW-0675">Receptor</keyword>
<keyword evidence="7 11" id="KW-0472">Membrane</keyword>
<evidence type="ECO:0000256" key="6">
    <source>
        <dbReference type="ARBA" id="ARBA00022989"/>
    </source>
</evidence>
<feature type="transmembrane region" description="Helical" evidence="11">
    <location>
        <begin position="320"/>
        <end position="337"/>
    </location>
</feature>
<keyword evidence="5" id="KW-0552">Olfaction</keyword>
<name>A0A1B0B625_9MUSC</name>
<feature type="transmembrane region" description="Helical" evidence="11">
    <location>
        <begin position="53"/>
        <end position="73"/>
    </location>
</feature>
<dbReference type="GO" id="GO:0007165">
    <property type="term" value="P:signal transduction"/>
    <property type="evidence" value="ECO:0007669"/>
    <property type="project" value="UniProtKB-KW"/>
</dbReference>
<keyword evidence="13" id="KW-1185">Reference proteome</keyword>
<dbReference type="PANTHER" id="PTHR21137:SF44">
    <property type="entry name" value="ODORANT RECEPTOR 13A-RELATED"/>
    <property type="match status" value="1"/>
</dbReference>
<comment type="subcellular location">
    <subcellularLocation>
        <location evidence="1">Cell membrane</location>
        <topology evidence="1">Multi-pass membrane protein</topology>
    </subcellularLocation>
</comment>
<evidence type="ECO:0000313" key="13">
    <source>
        <dbReference type="Proteomes" id="UP000092460"/>
    </source>
</evidence>
<evidence type="ECO:0000313" key="12">
    <source>
        <dbReference type="EnsemblMetazoa" id="GPPI020103-PA"/>
    </source>
</evidence>
<feature type="transmembrane region" description="Helical" evidence="11">
    <location>
        <begin position="189"/>
        <end position="212"/>
    </location>
</feature>
<protein>
    <recommendedName>
        <fullName evidence="14">Odorant receptor</fullName>
    </recommendedName>
</protein>
<dbReference type="GO" id="GO:0005886">
    <property type="term" value="C:plasma membrane"/>
    <property type="evidence" value="ECO:0007669"/>
    <property type="project" value="UniProtKB-SubCell"/>
</dbReference>
<evidence type="ECO:0000256" key="9">
    <source>
        <dbReference type="ARBA" id="ARBA00023224"/>
    </source>
</evidence>
<evidence type="ECO:0008006" key="14">
    <source>
        <dbReference type="Google" id="ProtNLM"/>
    </source>
</evidence>
<keyword evidence="4 11" id="KW-0812">Transmembrane</keyword>
<dbReference type="EnsemblMetazoa" id="GPPI020103-RA">
    <property type="protein sequence ID" value="GPPI020103-PA"/>
    <property type="gene ID" value="GPPI020103"/>
</dbReference>
<evidence type="ECO:0000256" key="5">
    <source>
        <dbReference type="ARBA" id="ARBA00022725"/>
    </source>
</evidence>
<organism evidence="12 13">
    <name type="scientific">Glossina palpalis gambiensis</name>
    <dbReference type="NCBI Taxonomy" id="67801"/>
    <lineage>
        <taxon>Eukaryota</taxon>
        <taxon>Metazoa</taxon>
        <taxon>Ecdysozoa</taxon>
        <taxon>Arthropoda</taxon>
        <taxon>Hexapoda</taxon>
        <taxon>Insecta</taxon>
        <taxon>Pterygota</taxon>
        <taxon>Neoptera</taxon>
        <taxon>Endopterygota</taxon>
        <taxon>Diptera</taxon>
        <taxon>Brachycera</taxon>
        <taxon>Muscomorpha</taxon>
        <taxon>Hippoboscoidea</taxon>
        <taxon>Glossinidae</taxon>
        <taxon>Glossina</taxon>
    </lineage>
</organism>
<dbReference type="VEuPathDB" id="VectorBase:GPPI020103"/>
<feature type="transmembrane region" description="Helical" evidence="11">
    <location>
        <begin position="413"/>
        <end position="434"/>
    </location>
</feature>
<keyword evidence="9" id="KW-0807">Transducer</keyword>
<dbReference type="AlphaFoldDB" id="A0A1B0B625"/>
<evidence type="ECO:0000256" key="10">
    <source>
        <dbReference type="ARBA" id="ARBA00038679"/>
    </source>
</evidence>
<keyword evidence="3" id="KW-0716">Sensory transduction</keyword>
<feature type="transmembrane region" description="Helical" evidence="11">
    <location>
        <begin position="287"/>
        <end position="308"/>
    </location>
</feature>
<dbReference type="GO" id="GO:0004984">
    <property type="term" value="F:olfactory receptor activity"/>
    <property type="evidence" value="ECO:0007669"/>
    <property type="project" value="InterPro"/>
</dbReference>
<accession>A0A1B0B625</accession>
<dbReference type="PANTHER" id="PTHR21137">
    <property type="entry name" value="ODORANT RECEPTOR"/>
    <property type="match status" value="1"/>
</dbReference>
<sequence>MFNPVPADDKRFHWPRQCVWLKLNGSWPLKSAKDFQSELDATESYSTFLYSLWSWYVILSVGVTIVYQTAFLITNFGDIMMTTENCCTTFMGALNFVRLLHMRLNQNQFRRVIEQFVNNIWINREHHPQVAHECENRMSTFRVMTILLSCLIAMYCLLPLIILFVDVGWNAPEKPFPYKMLFPYDAHHGWRYAFTYAFTSYAGICVVTTLFAEDSIFGFFVTYTCGKFRLLHQRIDNIISDSNELIRKHQNDNDIQRICEKKLNEIAYDHNKLIEFSNRLEHFFNPILLVNFLISSVLICMVGFQLVTGQDMFIGDYVKFIVYISSSLSQLYILCWNGDDLIQHSTETAKHLYGCNWEGVTLNIQNAKRLPNWHRVEVFHLTSIHPTNKEFRQNLQIMILCSQRPVKITALKFSILSLQSFTAILSTSMSYFTLLQTVYNADQEEDHKLTMGLLILHYTCFEHFLIIITNLRAFICMPKANINKLRSLILPLNLILDNSSGISVTSDNISMRLVNSSARCFSFGPPSNETMSSNDLYAVLQQIKRLSGKKELIKTWNNLLK</sequence>
<dbReference type="Pfam" id="PF02949">
    <property type="entry name" value="7tm_6"/>
    <property type="match status" value="1"/>
</dbReference>
<evidence type="ECO:0000256" key="8">
    <source>
        <dbReference type="ARBA" id="ARBA00023170"/>
    </source>
</evidence>
<dbReference type="GO" id="GO:0005549">
    <property type="term" value="F:odorant binding"/>
    <property type="evidence" value="ECO:0007669"/>
    <property type="project" value="InterPro"/>
</dbReference>
<dbReference type="Proteomes" id="UP000092460">
    <property type="component" value="Unassembled WGS sequence"/>
</dbReference>
<evidence type="ECO:0000256" key="1">
    <source>
        <dbReference type="ARBA" id="ARBA00004651"/>
    </source>
</evidence>
<proteinExistence type="predicted"/>
<evidence type="ECO:0000256" key="3">
    <source>
        <dbReference type="ARBA" id="ARBA00022606"/>
    </source>
</evidence>
<evidence type="ECO:0000256" key="7">
    <source>
        <dbReference type="ARBA" id="ARBA00023136"/>
    </source>
</evidence>
<keyword evidence="2" id="KW-1003">Cell membrane</keyword>
<keyword evidence="6 11" id="KW-1133">Transmembrane helix</keyword>
<feature type="transmembrane region" description="Helical" evidence="11">
    <location>
        <begin position="146"/>
        <end position="169"/>
    </location>
</feature>
<evidence type="ECO:0000256" key="4">
    <source>
        <dbReference type="ARBA" id="ARBA00022692"/>
    </source>
</evidence>
<feature type="transmembrane region" description="Helical" evidence="11">
    <location>
        <begin position="454"/>
        <end position="475"/>
    </location>
</feature>
<evidence type="ECO:0000256" key="11">
    <source>
        <dbReference type="SAM" id="Phobius"/>
    </source>
</evidence>
<reference evidence="13" key="1">
    <citation type="submission" date="2015-01" db="EMBL/GenBank/DDBJ databases">
        <authorList>
            <person name="Aksoy S."/>
            <person name="Warren W."/>
            <person name="Wilson R.K."/>
        </authorList>
    </citation>
    <scope>NUCLEOTIDE SEQUENCE [LARGE SCALE GENOMIC DNA]</scope>
    <source>
        <strain evidence="13">IAEA</strain>
    </source>
</reference>
<dbReference type="EMBL" id="JXJN01008951">
    <property type="status" value="NOT_ANNOTATED_CDS"/>
    <property type="molecule type" value="Genomic_DNA"/>
</dbReference>
<evidence type="ECO:0000256" key="2">
    <source>
        <dbReference type="ARBA" id="ARBA00022475"/>
    </source>
</evidence>
<reference evidence="12" key="2">
    <citation type="submission" date="2020-05" db="UniProtKB">
        <authorList>
            <consortium name="EnsemblMetazoa"/>
        </authorList>
    </citation>
    <scope>IDENTIFICATION</scope>
    <source>
        <strain evidence="12">IAEA</strain>
    </source>
</reference>
<comment type="subunit">
    <text evidence="10">Interacts with Orco. Complexes exist early in the endomembrane system in olfactory sensory neurons (OSNs), coupling these complexes to the conserved ciliary trafficking pathway.</text>
</comment>